<dbReference type="AlphaFoldDB" id="A0A815LP96"/>
<evidence type="ECO:0000256" key="7">
    <source>
        <dbReference type="ARBA" id="ARBA00047597"/>
    </source>
</evidence>
<dbReference type="PANTHER" id="PTHR45641:SF19">
    <property type="entry name" value="NEPHROCYSTIN-3"/>
    <property type="match status" value="1"/>
</dbReference>
<evidence type="ECO:0000256" key="5">
    <source>
        <dbReference type="ARBA" id="ARBA00022737"/>
    </source>
</evidence>
<dbReference type="GO" id="GO:0016779">
    <property type="term" value="F:nucleotidyltransferase activity"/>
    <property type="evidence" value="ECO:0007669"/>
    <property type="project" value="UniProtKB-KW"/>
</dbReference>
<gene>
    <name evidence="10" type="ORF">KQP761_LOCUS10239</name>
    <name evidence="11" type="ORF">MBJ925_LOCUS25355</name>
</gene>
<dbReference type="PANTHER" id="PTHR45641">
    <property type="entry name" value="TETRATRICOPEPTIDE REPEAT PROTEIN (AFU_ORTHOLOGUE AFUA_6G03870)"/>
    <property type="match status" value="1"/>
</dbReference>
<dbReference type="EC" id="2.4.2.31" evidence="9"/>
<dbReference type="EMBL" id="CAJNRE010013345">
    <property type="protein sequence ID" value="CAF2117836.1"/>
    <property type="molecule type" value="Genomic_DNA"/>
</dbReference>
<name>A0A815LP96_9BILA</name>
<dbReference type="PROSITE" id="PS50005">
    <property type="entry name" value="TPR"/>
    <property type="match status" value="6"/>
</dbReference>
<feature type="repeat" description="TPR" evidence="8">
    <location>
        <begin position="419"/>
        <end position="452"/>
    </location>
</feature>
<keyword evidence="3 9" id="KW-0808">Transferase</keyword>
<keyword evidence="9" id="KW-0520">NAD</keyword>
<organism evidence="10 12">
    <name type="scientific">Rotaria magnacalcarata</name>
    <dbReference type="NCBI Taxonomy" id="392030"/>
    <lineage>
        <taxon>Eukaryota</taxon>
        <taxon>Metazoa</taxon>
        <taxon>Spiralia</taxon>
        <taxon>Gnathifera</taxon>
        <taxon>Rotifera</taxon>
        <taxon>Eurotatoria</taxon>
        <taxon>Bdelloidea</taxon>
        <taxon>Philodinida</taxon>
        <taxon>Philodinidae</taxon>
        <taxon>Rotaria</taxon>
    </lineage>
</organism>
<comment type="similarity">
    <text evidence="1 9">Belongs to the Arg-specific ADP-ribosyltransferase family.</text>
</comment>
<dbReference type="Proteomes" id="UP000663824">
    <property type="component" value="Unassembled WGS sequence"/>
</dbReference>
<dbReference type="SMART" id="SM00028">
    <property type="entry name" value="TPR"/>
    <property type="match status" value="7"/>
</dbReference>
<dbReference type="SUPFAM" id="SSF56399">
    <property type="entry name" value="ADP-ribosylation"/>
    <property type="match status" value="1"/>
</dbReference>
<dbReference type="Pfam" id="PF13374">
    <property type="entry name" value="TPR_10"/>
    <property type="match status" value="1"/>
</dbReference>
<dbReference type="Gene3D" id="1.25.40.10">
    <property type="entry name" value="Tetratricopeptide repeat domain"/>
    <property type="match status" value="3"/>
</dbReference>
<evidence type="ECO:0000313" key="12">
    <source>
        <dbReference type="Proteomes" id="UP000663834"/>
    </source>
</evidence>
<dbReference type="EMBL" id="CAJNOW010004305">
    <property type="protein sequence ID" value="CAF1412857.1"/>
    <property type="molecule type" value="Genomic_DNA"/>
</dbReference>
<evidence type="ECO:0000256" key="2">
    <source>
        <dbReference type="ARBA" id="ARBA00022676"/>
    </source>
</evidence>
<keyword evidence="4" id="KW-0548">Nucleotidyltransferase</keyword>
<dbReference type="SUPFAM" id="SSF81901">
    <property type="entry name" value="HCP-like"/>
    <property type="match status" value="1"/>
</dbReference>
<dbReference type="InterPro" id="IPR000768">
    <property type="entry name" value="ART"/>
</dbReference>
<protein>
    <recommendedName>
        <fullName evidence="9">NAD(P)(+)--arginine ADP-ribosyltransferase</fullName>
        <ecNumber evidence="9">2.4.2.31</ecNumber>
    </recommendedName>
    <alternativeName>
        <fullName evidence="9">Mono(ADP-ribosyl)transferase</fullName>
    </alternativeName>
</protein>
<proteinExistence type="inferred from homology"/>
<evidence type="ECO:0000256" key="9">
    <source>
        <dbReference type="RuleBase" id="RU361228"/>
    </source>
</evidence>
<dbReference type="GO" id="GO:0106274">
    <property type="term" value="F:NAD+-protein-arginine ADP-ribosyltransferase activity"/>
    <property type="evidence" value="ECO:0007669"/>
    <property type="project" value="UniProtKB-EC"/>
</dbReference>
<feature type="repeat" description="TPR" evidence="8">
    <location>
        <begin position="456"/>
        <end position="489"/>
    </location>
</feature>
<keyword evidence="2 9" id="KW-0328">Glycosyltransferase</keyword>
<feature type="repeat" description="TPR" evidence="8">
    <location>
        <begin position="498"/>
        <end position="531"/>
    </location>
</feature>
<comment type="caution">
    <text evidence="10">The sequence shown here is derived from an EMBL/GenBank/DDBJ whole genome shotgun (WGS) entry which is preliminary data.</text>
</comment>
<dbReference type="Pfam" id="PF13424">
    <property type="entry name" value="TPR_12"/>
    <property type="match status" value="2"/>
</dbReference>
<keyword evidence="6 8" id="KW-0802">TPR repeat</keyword>
<dbReference type="PROSITE" id="PS51996">
    <property type="entry name" value="TR_MART"/>
    <property type="match status" value="1"/>
</dbReference>
<feature type="repeat" description="TPR" evidence="8">
    <location>
        <begin position="582"/>
        <end position="615"/>
    </location>
</feature>
<reference evidence="10" key="1">
    <citation type="submission" date="2021-02" db="EMBL/GenBank/DDBJ databases">
        <authorList>
            <person name="Nowell W R."/>
        </authorList>
    </citation>
    <scope>NUCLEOTIDE SEQUENCE</scope>
</reference>
<evidence type="ECO:0000256" key="6">
    <source>
        <dbReference type="ARBA" id="ARBA00022803"/>
    </source>
</evidence>
<feature type="repeat" description="TPR" evidence="8">
    <location>
        <begin position="624"/>
        <end position="657"/>
    </location>
</feature>
<dbReference type="Proteomes" id="UP000663834">
    <property type="component" value="Unassembled WGS sequence"/>
</dbReference>
<evidence type="ECO:0000313" key="11">
    <source>
        <dbReference type="EMBL" id="CAF2117836.1"/>
    </source>
</evidence>
<keyword evidence="9" id="KW-0521">NADP</keyword>
<dbReference type="InterPro" id="IPR019734">
    <property type="entry name" value="TPR_rpt"/>
</dbReference>
<dbReference type="Gene3D" id="3.90.176.10">
    <property type="entry name" value="Toxin ADP-ribosyltransferase, Chain A, domain 1"/>
    <property type="match status" value="1"/>
</dbReference>
<feature type="repeat" description="TPR" evidence="8">
    <location>
        <begin position="540"/>
        <end position="573"/>
    </location>
</feature>
<evidence type="ECO:0000256" key="1">
    <source>
        <dbReference type="ARBA" id="ARBA00009558"/>
    </source>
</evidence>
<evidence type="ECO:0000256" key="4">
    <source>
        <dbReference type="ARBA" id="ARBA00022695"/>
    </source>
</evidence>
<keyword evidence="5" id="KW-0677">Repeat</keyword>
<evidence type="ECO:0000256" key="3">
    <source>
        <dbReference type="ARBA" id="ARBA00022679"/>
    </source>
</evidence>
<accession>A0A815LP96</accession>
<dbReference type="Pfam" id="PF01129">
    <property type="entry name" value="ART"/>
    <property type="match status" value="1"/>
</dbReference>
<dbReference type="PROSITE" id="PS50293">
    <property type="entry name" value="TPR_REGION"/>
    <property type="match status" value="2"/>
</dbReference>
<dbReference type="Pfam" id="PF13181">
    <property type="entry name" value="TPR_8"/>
    <property type="match status" value="1"/>
</dbReference>
<dbReference type="InterPro" id="IPR011990">
    <property type="entry name" value="TPR-like_helical_dom_sf"/>
</dbReference>
<comment type="catalytic activity">
    <reaction evidence="7 9">
        <text>L-arginyl-[protein] + NAD(+) = N(omega)-(ADP-D-ribosyl)-L-arginyl-[protein] + nicotinamide + H(+)</text>
        <dbReference type="Rhea" id="RHEA:19149"/>
        <dbReference type="Rhea" id="RHEA-COMP:10532"/>
        <dbReference type="Rhea" id="RHEA-COMP:15087"/>
        <dbReference type="ChEBI" id="CHEBI:15378"/>
        <dbReference type="ChEBI" id="CHEBI:17154"/>
        <dbReference type="ChEBI" id="CHEBI:29965"/>
        <dbReference type="ChEBI" id="CHEBI:57540"/>
        <dbReference type="ChEBI" id="CHEBI:142554"/>
        <dbReference type="EC" id="2.4.2.31"/>
    </reaction>
</comment>
<sequence length="734" mass="85156">MNLETSMESLSEELLQAQNTRPRHRPFQDYLIIWLDLNLDRTSTYYESRLAQIQVVCSDMYIFTERDECVDFLTDADNKKTFLILEDYVGKEIIPLIHDIPYIDSIYILCIHEDQLENWTNMWNKVKSIEVEIIAIDQLLQQIIKQINQNSISMSFLHMNEDRSTTNLNELPPSFMYTQIFKEILLKMNRAELDRKDFIQLWRNTYSDNIEKLKTIDEFERDYCSKSAISWYTRERFIFENGNASLRSLDSRLIKNMGFFIRDLHDQIEELYKQQSANNQMISYVFYRGQGLSTADFQKLQKTKGGLMSFNNFLSVSVDFAVANAFAESSSDTSNTVGILFEISMNSASSSVPFVRVTQLSRFIEEEEVLFTMHTVFRIRDIQQISNNNRLWKVQLIATDENDSQLRTLTECIRQEIDGDAWYRMGKLMQYVGHFEEAQELYNDLLTTASSDAHKGFIYRHLGQAAFGQGNYKLATTFFESAIEIESKNLHEDNVSLAHAYNGLAIVQNRTGDYSQALEYYEKSLQIWKKVLPPNHPNLGASYNSMGHTYTAKGDYSKALQYYEKSHEIIEKAFPLNHPYIAFSYNSMGQFYLHMGDYEKAVQYYEKSLRIREKVLPLNHPDVATSYSAIGEVCKHTGHYLKAIECYEKSIQITEALFPKHPQLATFYNSIALMCSKMGNCSKALKYVEKSFQILQKILSQDHPDLAISYNSTTPVSNNKDACSTLEYSEKVSK</sequence>
<dbReference type="OrthoDB" id="10040854at2759"/>
<evidence type="ECO:0000256" key="8">
    <source>
        <dbReference type="PROSITE-ProRule" id="PRU00339"/>
    </source>
</evidence>
<evidence type="ECO:0000313" key="10">
    <source>
        <dbReference type="EMBL" id="CAF1412857.1"/>
    </source>
</evidence>